<evidence type="ECO:0000313" key="6">
    <source>
        <dbReference type="EMBL" id="CAB4940564.1"/>
    </source>
</evidence>
<dbReference type="CDD" id="cd01398">
    <property type="entry name" value="RPI_A"/>
    <property type="match status" value="1"/>
</dbReference>
<dbReference type="NCBIfam" id="NF001924">
    <property type="entry name" value="PRK00702.1"/>
    <property type="match status" value="1"/>
</dbReference>
<evidence type="ECO:0000256" key="1">
    <source>
        <dbReference type="ARBA" id="ARBA00001713"/>
    </source>
</evidence>
<dbReference type="SUPFAM" id="SSF100950">
    <property type="entry name" value="NagB/RpiA/CoA transferase-like"/>
    <property type="match status" value="1"/>
</dbReference>
<dbReference type="FunFam" id="3.40.50.1360:FF:000001">
    <property type="entry name" value="Ribose-5-phosphate isomerase A"/>
    <property type="match status" value="1"/>
</dbReference>
<evidence type="ECO:0000313" key="5">
    <source>
        <dbReference type="EMBL" id="CAB4322819.1"/>
    </source>
</evidence>
<dbReference type="GO" id="GO:0004751">
    <property type="term" value="F:ribose-5-phosphate isomerase activity"/>
    <property type="evidence" value="ECO:0007669"/>
    <property type="project" value="UniProtKB-EC"/>
</dbReference>
<dbReference type="EC" id="5.3.1.6" evidence="2"/>
<reference evidence="6" key="1">
    <citation type="submission" date="2020-05" db="EMBL/GenBank/DDBJ databases">
        <authorList>
            <person name="Chiriac C."/>
            <person name="Salcher M."/>
            <person name="Ghai R."/>
            <person name="Kavagutti S V."/>
        </authorList>
    </citation>
    <scope>NUCLEOTIDE SEQUENCE</scope>
</reference>
<dbReference type="NCBIfam" id="TIGR00021">
    <property type="entry name" value="rpiA"/>
    <property type="match status" value="1"/>
</dbReference>
<evidence type="ECO:0000256" key="4">
    <source>
        <dbReference type="ARBA" id="ARBA00029734"/>
    </source>
</evidence>
<dbReference type="GO" id="GO:0005829">
    <property type="term" value="C:cytosol"/>
    <property type="evidence" value="ECO:0007669"/>
    <property type="project" value="TreeGrafter"/>
</dbReference>
<dbReference type="Pfam" id="PF06026">
    <property type="entry name" value="Rib_5-P_isom_A"/>
    <property type="match status" value="1"/>
</dbReference>
<dbReference type="AlphaFoldDB" id="A0A6J7JD52"/>
<dbReference type="EMBL" id="CAEMXZ010000016">
    <property type="protein sequence ID" value="CAB4322819.1"/>
    <property type="molecule type" value="Genomic_DNA"/>
</dbReference>
<organism evidence="6">
    <name type="scientific">freshwater metagenome</name>
    <dbReference type="NCBI Taxonomy" id="449393"/>
    <lineage>
        <taxon>unclassified sequences</taxon>
        <taxon>metagenomes</taxon>
        <taxon>ecological metagenomes</taxon>
    </lineage>
</organism>
<gene>
    <name evidence="5" type="ORF">UFOPK1392_00556</name>
    <name evidence="6" type="ORF">UFOPK3733_01267</name>
</gene>
<evidence type="ECO:0000256" key="2">
    <source>
        <dbReference type="ARBA" id="ARBA00011959"/>
    </source>
</evidence>
<dbReference type="PANTHER" id="PTHR11934:SF0">
    <property type="entry name" value="RIBOSE-5-PHOSPHATE ISOMERASE"/>
    <property type="match status" value="1"/>
</dbReference>
<dbReference type="GO" id="GO:0006014">
    <property type="term" value="P:D-ribose metabolic process"/>
    <property type="evidence" value="ECO:0007669"/>
    <property type="project" value="TreeGrafter"/>
</dbReference>
<dbReference type="InterPro" id="IPR037171">
    <property type="entry name" value="NagB/RpiA_transferase-like"/>
</dbReference>
<evidence type="ECO:0000256" key="3">
    <source>
        <dbReference type="ARBA" id="ARBA00023235"/>
    </source>
</evidence>
<dbReference type="SUPFAM" id="SSF75445">
    <property type="entry name" value="D-ribose-5-phosphate isomerase (RpiA), lid domain"/>
    <property type="match status" value="1"/>
</dbReference>
<dbReference type="GO" id="GO:0009052">
    <property type="term" value="P:pentose-phosphate shunt, non-oxidative branch"/>
    <property type="evidence" value="ECO:0007669"/>
    <property type="project" value="InterPro"/>
</dbReference>
<proteinExistence type="inferred from homology"/>
<dbReference type="HAMAP" id="MF_00170">
    <property type="entry name" value="Rib_5P_isom_A"/>
    <property type="match status" value="1"/>
</dbReference>
<dbReference type="Gene3D" id="3.40.50.1360">
    <property type="match status" value="1"/>
</dbReference>
<dbReference type="InterPro" id="IPR020672">
    <property type="entry name" value="Ribose5P_isomerase_typA_subgr"/>
</dbReference>
<accession>A0A6J7JD52</accession>
<dbReference type="EMBL" id="CAFBNC010000062">
    <property type="protein sequence ID" value="CAB4940564.1"/>
    <property type="molecule type" value="Genomic_DNA"/>
</dbReference>
<keyword evidence="3" id="KW-0413">Isomerase</keyword>
<dbReference type="Gene3D" id="3.30.70.260">
    <property type="match status" value="1"/>
</dbReference>
<dbReference type="PANTHER" id="PTHR11934">
    <property type="entry name" value="RIBOSE-5-PHOSPHATE ISOMERASE"/>
    <property type="match status" value="1"/>
</dbReference>
<name>A0A6J7JD52_9ZZZZ</name>
<comment type="catalytic activity">
    <reaction evidence="1">
        <text>aldehydo-D-ribose 5-phosphate = D-ribulose 5-phosphate</text>
        <dbReference type="Rhea" id="RHEA:14657"/>
        <dbReference type="ChEBI" id="CHEBI:58121"/>
        <dbReference type="ChEBI" id="CHEBI:58273"/>
        <dbReference type="EC" id="5.3.1.6"/>
    </reaction>
</comment>
<dbReference type="InterPro" id="IPR004788">
    <property type="entry name" value="Ribose5P_isomerase_type_A"/>
</dbReference>
<protein>
    <recommendedName>
        <fullName evidence="2">ribose-5-phosphate isomerase</fullName>
        <ecNumber evidence="2">5.3.1.6</ecNumber>
    </recommendedName>
    <alternativeName>
        <fullName evidence="4">Phosphoriboisomerase</fullName>
    </alternativeName>
</protein>
<sequence>MSDATARDRAKEEAGRHAAGYVTDGMKVGLGTGSTVHWTIVELGERALDIICTATSVQTHELATSLGLRVISPDEIGSLDIAIDGADEVDPAFNLTKGGGAAHTREKIIASMTPRFIVVVDETKIVDALGPFGTPLEVLDFAPGVVTNAVLALGATSVTTRERRSDNGNLIMDAQFGSIADPVALATALATLPGIVEHGIFPGSMVERVVVAGLAGVHELVNDRS</sequence>